<proteinExistence type="predicted"/>
<gene>
    <name evidence="1" type="ORF">ACFPOU_23200</name>
</gene>
<dbReference type="Proteomes" id="UP001596031">
    <property type="component" value="Unassembled WGS sequence"/>
</dbReference>
<name>A0ABW0PUH6_9BURK</name>
<dbReference type="EMBL" id="JBHSMS010000083">
    <property type="protein sequence ID" value="MFC5514014.1"/>
    <property type="molecule type" value="Genomic_DNA"/>
</dbReference>
<comment type="caution">
    <text evidence="1">The sequence shown here is derived from an EMBL/GenBank/DDBJ whole genome shotgun (WGS) entry which is preliminary data.</text>
</comment>
<evidence type="ECO:0000313" key="2">
    <source>
        <dbReference type="Proteomes" id="UP001596031"/>
    </source>
</evidence>
<accession>A0ABW0PUH6</accession>
<dbReference type="RefSeq" id="WP_379727297.1">
    <property type="nucleotide sequence ID" value="NZ_JBHSMS010000083.1"/>
</dbReference>
<evidence type="ECO:0000313" key="1">
    <source>
        <dbReference type="EMBL" id="MFC5514014.1"/>
    </source>
</evidence>
<keyword evidence="2" id="KW-1185">Reference proteome</keyword>
<sequence>MSRYVLSYLGVNDPPKKEERELVSSLGNAQVLDRMPGTLLVDGSKVELAKVAKKFSGWSLSPVAQASVGPPRKRIVNIA</sequence>
<reference evidence="2" key="1">
    <citation type="journal article" date="2019" name="Int. J. Syst. Evol. Microbiol.">
        <title>The Global Catalogue of Microorganisms (GCM) 10K type strain sequencing project: providing services to taxonomists for standard genome sequencing and annotation.</title>
        <authorList>
            <consortium name="The Broad Institute Genomics Platform"/>
            <consortium name="The Broad Institute Genome Sequencing Center for Infectious Disease"/>
            <person name="Wu L."/>
            <person name="Ma J."/>
        </authorList>
    </citation>
    <scope>NUCLEOTIDE SEQUENCE [LARGE SCALE GENOMIC DNA]</scope>
    <source>
        <strain evidence="2">CCUG 38813</strain>
    </source>
</reference>
<organism evidence="1 2">
    <name type="scientific">Massilia jejuensis</name>
    <dbReference type="NCBI Taxonomy" id="648894"/>
    <lineage>
        <taxon>Bacteria</taxon>
        <taxon>Pseudomonadati</taxon>
        <taxon>Pseudomonadota</taxon>
        <taxon>Betaproteobacteria</taxon>
        <taxon>Burkholderiales</taxon>
        <taxon>Oxalobacteraceae</taxon>
        <taxon>Telluria group</taxon>
        <taxon>Massilia</taxon>
    </lineage>
</organism>
<protein>
    <submittedName>
        <fullName evidence="1">Uncharacterized protein</fullName>
    </submittedName>
</protein>